<reference evidence="3" key="1">
    <citation type="submission" date="2007-07" db="EMBL/GenBank/DDBJ databases">
        <title>PCAP assembly of the Caenorhabditis remanei genome.</title>
        <authorList>
            <consortium name="The Caenorhabditis remanei Sequencing Consortium"/>
            <person name="Wilson R.K."/>
        </authorList>
    </citation>
    <scope>NUCLEOTIDE SEQUENCE [LARGE SCALE GENOMIC DNA]</scope>
    <source>
        <strain evidence="3">PB4641</strain>
    </source>
</reference>
<evidence type="ECO:0000313" key="3">
    <source>
        <dbReference type="EMBL" id="EFO96380.1"/>
    </source>
</evidence>
<proteinExistence type="predicted"/>
<dbReference type="PANTHER" id="PTHR36517">
    <property type="entry name" value="PROTEIN CBG25732"/>
    <property type="match status" value="1"/>
</dbReference>
<dbReference type="PANTHER" id="PTHR36517:SF1">
    <property type="entry name" value="C6 DOMAIN-CONTAINING PROTEIN-RELATED"/>
    <property type="match status" value="1"/>
</dbReference>
<accession>E3M9J9</accession>
<dbReference type="EMBL" id="DS268430">
    <property type="protein sequence ID" value="EFO96380.1"/>
    <property type="molecule type" value="Genomic_DNA"/>
</dbReference>
<dbReference type="Pfam" id="PF03436">
    <property type="entry name" value="DUF281"/>
    <property type="match status" value="1"/>
</dbReference>
<feature type="signal peptide" evidence="1">
    <location>
        <begin position="1"/>
        <end position="18"/>
    </location>
</feature>
<dbReference type="HOGENOM" id="CLU_660967_0_0_1"/>
<organism evidence="4">
    <name type="scientific">Caenorhabditis remanei</name>
    <name type="common">Caenorhabditis vulgaris</name>
    <dbReference type="NCBI Taxonomy" id="31234"/>
    <lineage>
        <taxon>Eukaryota</taxon>
        <taxon>Metazoa</taxon>
        <taxon>Ecdysozoa</taxon>
        <taxon>Nematoda</taxon>
        <taxon>Chromadorea</taxon>
        <taxon>Rhabditida</taxon>
        <taxon>Rhabditina</taxon>
        <taxon>Rhabditomorpha</taxon>
        <taxon>Rhabditoidea</taxon>
        <taxon>Rhabditidae</taxon>
        <taxon>Peloderinae</taxon>
        <taxon>Caenorhabditis</taxon>
    </lineage>
</organism>
<name>E3M9J9_CAERE</name>
<dbReference type="InterPro" id="IPR003326">
    <property type="entry name" value="TRA-1_regulated"/>
</dbReference>
<protein>
    <recommendedName>
        <fullName evidence="2">DUF281 domain-containing protein</fullName>
    </recommendedName>
</protein>
<evidence type="ECO:0000313" key="4">
    <source>
        <dbReference type="Proteomes" id="UP000008281"/>
    </source>
</evidence>
<dbReference type="Proteomes" id="UP000008281">
    <property type="component" value="Unassembled WGS sequence"/>
</dbReference>
<keyword evidence="1" id="KW-0732">Signal</keyword>
<gene>
    <name evidence="3" type="ORF">CRE_14683</name>
</gene>
<evidence type="ECO:0000259" key="2">
    <source>
        <dbReference type="Pfam" id="PF03436"/>
    </source>
</evidence>
<dbReference type="FunCoup" id="E3M9J9">
    <property type="interactions" value="420"/>
</dbReference>
<evidence type="ECO:0000256" key="1">
    <source>
        <dbReference type="SAM" id="SignalP"/>
    </source>
</evidence>
<keyword evidence="4" id="KW-1185">Reference proteome</keyword>
<feature type="domain" description="DUF281" evidence="2">
    <location>
        <begin position="356"/>
        <end position="408"/>
    </location>
</feature>
<feature type="chain" id="PRO_5003176366" description="DUF281 domain-containing protein" evidence="1">
    <location>
        <begin position="19"/>
        <end position="427"/>
    </location>
</feature>
<dbReference type="InParanoid" id="E3M9J9"/>
<dbReference type="Pfam" id="PF02343">
    <property type="entry name" value="TRA-1_regulated"/>
    <property type="match status" value="2"/>
</dbReference>
<sequence>MNWFSFFLLIILFQEGFCCLKIRPTVQCTCPDFRGLVIPGGNPSIIDEGGCDRKMICGKHFYTSVLFKFNETEISRPSDVEVYMDHWLRSTLDLGQNLESGPAIDFFDYFGIICENSTWYATKAPLGFEYTSIEGKWKGSGNGGELEGKKTKVDSFSCHPPGSAQCTCPDIRELVDPRDETTVTSMDIGLVPFTMKDGCVTSITCGTHIWTWIRTYYNESEITPPDDMYEYDASDYVNIDAVATGKWNDPPGYSIDMFSYFGLICENNEWYVTKYPVGIEYFTLDDIKRFGENGELDGKKSKVKKIFCMLPGETTPTTPVTTPANLCDKCDIHSIRANPENGMDLKPNSLTEIGQDGCVLTYLRCTIENTICISMQVYAKTATETVAIGNDDTIVSDATITCQPNGKYGFGTTKDIESVYCVYEGCM</sequence>
<dbReference type="InterPro" id="IPR005098">
    <property type="entry name" value="DUF281"/>
</dbReference>
<dbReference type="eggNOG" id="ENOG502R6XG">
    <property type="taxonomic scope" value="Eukaryota"/>
</dbReference>
<dbReference type="AlphaFoldDB" id="E3M9J9"/>